<gene>
    <name evidence="5" type="ORF">J2792_003317</name>
</gene>
<protein>
    <submittedName>
        <fullName evidence="5">Endoglucanase</fullName>
        <ecNumber evidence="5">3.2.1.4</ecNumber>
    </submittedName>
</protein>
<dbReference type="EC" id="3.2.1.4" evidence="5"/>
<dbReference type="InterPro" id="IPR006311">
    <property type="entry name" value="TAT_signal"/>
</dbReference>
<dbReference type="EMBL" id="JAVDRD010000009">
    <property type="protein sequence ID" value="MDR6512434.1"/>
    <property type="molecule type" value="Genomic_DNA"/>
</dbReference>
<dbReference type="SUPFAM" id="SSF51445">
    <property type="entry name" value="(Trans)glycosidases"/>
    <property type="match status" value="1"/>
</dbReference>
<comment type="caution">
    <text evidence="5">The sequence shown here is derived from an EMBL/GenBank/DDBJ whole genome shotgun (WGS) entry which is preliminary data.</text>
</comment>
<keyword evidence="1 3" id="KW-0378">Hydrolase</keyword>
<evidence type="ECO:0000256" key="1">
    <source>
        <dbReference type="ARBA" id="ARBA00022801"/>
    </source>
</evidence>
<comment type="similarity">
    <text evidence="3">Belongs to the glycosyl hydrolase 5 (cellulase A) family.</text>
</comment>
<keyword evidence="2 3" id="KW-0326">Glycosidase</keyword>
<dbReference type="InterPro" id="IPR001547">
    <property type="entry name" value="Glyco_hydro_5"/>
</dbReference>
<sequence length="342" mass="36255">MSDTASANDGVSRRVILNSLASLGAGALLAPGGSALAATRRGRPRIGVNLAGAEFEAIGGRWKWPGAASMNYFLQKGFNIFRIPFLWQRLQPEPGGPLLESALTGLDAMVAAINAAGAVAVLDSHDYGHVNKAIIGTPGSGVTIDDFADFWGRMGERYRQHSLVWYGLMNEPHDMPPQLNLDMQNAAVSAIRSAGARSKVLFSGIAWTGGHSWLSSGNAQVMLGVNDPVGNFGFDIHQYLNRGYGGGVGPVMPGSGSQSLIGVTNWARQNGMKLFVGEFGCGPAPEFMKELTDLLNFITANPDVFVGATYFAGGGTWGRNMASADPVDGVEKPQVILMQHYL</sequence>
<evidence type="ECO:0000256" key="2">
    <source>
        <dbReference type="ARBA" id="ARBA00023295"/>
    </source>
</evidence>
<dbReference type="Gene3D" id="3.20.20.80">
    <property type="entry name" value="Glycosidases"/>
    <property type="match status" value="1"/>
</dbReference>
<evidence type="ECO:0000259" key="4">
    <source>
        <dbReference type="Pfam" id="PF00150"/>
    </source>
</evidence>
<name>A0ABU1MQD7_9SPHN</name>
<dbReference type="PROSITE" id="PS51318">
    <property type="entry name" value="TAT"/>
    <property type="match status" value="1"/>
</dbReference>
<evidence type="ECO:0000313" key="5">
    <source>
        <dbReference type="EMBL" id="MDR6512434.1"/>
    </source>
</evidence>
<dbReference type="Proteomes" id="UP001184150">
    <property type="component" value="Unassembled WGS sequence"/>
</dbReference>
<dbReference type="RefSeq" id="WP_167542913.1">
    <property type="nucleotide sequence ID" value="NZ_JAVDRD010000009.1"/>
</dbReference>
<organism evidence="5 6">
    <name type="scientific">Novosphingobium capsulatum</name>
    <dbReference type="NCBI Taxonomy" id="13688"/>
    <lineage>
        <taxon>Bacteria</taxon>
        <taxon>Pseudomonadati</taxon>
        <taxon>Pseudomonadota</taxon>
        <taxon>Alphaproteobacteria</taxon>
        <taxon>Sphingomonadales</taxon>
        <taxon>Sphingomonadaceae</taxon>
        <taxon>Novosphingobium</taxon>
    </lineage>
</organism>
<accession>A0ABU1MQD7</accession>
<dbReference type="PANTHER" id="PTHR34142">
    <property type="entry name" value="ENDO-BETA-1,4-GLUCANASE A"/>
    <property type="match status" value="1"/>
</dbReference>
<dbReference type="PANTHER" id="PTHR34142:SF1">
    <property type="entry name" value="GLYCOSIDE HYDROLASE FAMILY 5 DOMAIN-CONTAINING PROTEIN"/>
    <property type="match status" value="1"/>
</dbReference>
<dbReference type="GO" id="GO:0008810">
    <property type="term" value="F:cellulase activity"/>
    <property type="evidence" value="ECO:0007669"/>
    <property type="project" value="UniProtKB-EC"/>
</dbReference>
<dbReference type="PROSITE" id="PS00659">
    <property type="entry name" value="GLYCOSYL_HYDROL_F5"/>
    <property type="match status" value="1"/>
</dbReference>
<evidence type="ECO:0000313" key="6">
    <source>
        <dbReference type="Proteomes" id="UP001184150"/>
    </source>
</evidence>
<dbReference type="InterPro" id="IPR017853">
    <property type="entry name" value="GH"/>
</dbReference>
<dbReference type="InterPro" id="IPR018087">
    <property type="entry name" value="Glyco_hydro_5_CS"/>
</dbReference>
<keyword evidence="6" id="KW-1185">Reference proteome</keyword>
<evidence type="ECO:0000256" key="3">
    <source>
        <dbReference type="RuleBase" id="RU361153"/>
    </source>
</evidence>
<proteinExistence type="inferred from homology"/>
<reference evidence="5 6" key="1">
    <citation type="submission" date="2023-07" db="EMBL/GenBank/DDBJ databases">
        <title>Sorghum-associated microbial communities from plants grown in Nebraska, USA.</title>
        <authorList>
            <person name="Schachtman D."/>
        </authorList>
    </citation>
    <scope>NUCLEOTIDE SEQUENCE [LARGE SCALE GENOMIC DNA]</scope>
    <source>
        <strain evidence="5 6">DS1027</strain>
    </source>
</reference>
<feature type="domain" description="Glycoside hydrolase family 5" evidence="4">
    <location>
        <begin position="65"/>
        <end position="307"/>
    </location>
</feature>
<dbReference type="Pfam" id="PF00150">
    <property type="entry name" value="Cellulase"/>
    <property type="match status" value="1"/>
</dbReference>